<keyword evidence="1" id="KW-0677">Repeat</keyword>
<dbReference type="OrthoDB" id="341259at2759"/>
<dbReference type="STRING" id="913774.A0A0C3GVQ8"/>
<evidence type="ECO:0000256" key="2">
    <source>
        <dbReference type="ARBA" id="ARBA00023043"/>
    </source>
</evidence>
<name>A0A0C3GVQ8_OIDMZ</name>
<dbReference type="InterPro" id="IPR002110">
    <property type="entry name" value="Ankyrin_rpt"/>
</dbReference>
<dbReference type="Pfam" id="PF12796">
    <property type="entry name" value="Ank_2"/>
    <property type="match status" value="1"/>
</dbReference>
<sequence>MFFYVAANWLYHASSEMSKESGQLAIWFLQDKHKVASATQAMMVDQRIRFKGYSQSFPYKFTGLHMVSYHGQEEIVKSLLASNWEIDEQDSYSRTPLSLAATNGHDVTVKLLLEKGAELETKDEGSRTPLSSAARNGHEAVVKMLLERGTQKL</sequence>
<feature type="repeat" description="ANK" evidence="3">
    <location>
        <begin position="125"/>
        <end position="153"/>
    </location>
</feature>
<keyword evidence="2 3" id="KW-0040">ANK repeat</keyword>
<feature type="repeat" description="ANK" evidence="3">
    <location>
        <begin position="92"/>
        <end position="124"/>
    </location>
</feature>
<dbReference type="InterPro" id="IPR036770">
    <property type="entry name" value="Ankyrin_rpt-contain_sf"/>
</dbReference>
<dbReference type="EMBL" id="KN832887">
    <property type="protein sequence ID" value="KIM95379.1"/>
    <property type="molecule type" value="Genomic_DNA"/>
</dbReference>
<dbReference type="AlphaFoldDB" id="A0A0C3GVQ8"/>
<feature type="repeat" description="ANK" evidence="3">
    <location>
        <begin position="59"/>
        <end position="91"/>
    </location>
</feature>
<evidence type="ECO:0000313" key="5">
    <source>
        <dbReference type="Proteomes" id="UP000054321"/>
    </source>
</evidence>
<evidence type="ECO:0000313" key="4">
    <source>
        <dbReference type="EMBL" id="KIM95379.1"/>
    </source>
</evidence>
<dbReference type="InParanoid" id="A0A0C3GVQ8"/>
<dbReference type="PANTHER" id="PTHR24198:SF165">
    <property type="entry name" value="ANKYRIN REPEAT-CONTAINING PROTEIN-RELATED"/>
    <property type="match status" value="1"/>
</dbReference>
<proteinExistence type="predicted"/>
<dbReference type="Gene3D" id="1.25.40.20">
    <property type="entry name" value="Ankyrin repeat-containing domain"/>
    <property type="match status" value="1"/>
</dbReference>
<evidence type="ECO:0000256" key="3">
    <source>
        <dbReference type="PROSITE-ProRule" id="PRU00023"/>
    </source>
</evidence>
<organism evidence="4 5">
    <name type="scientific">Oidiodendron maius (strain Zn)</name>
    <dbReference type="NCBI Taxonomy" id="913774"/>
    <lineage>
        <taxon>Eukaryota</taxon>
        <taxon>Fungi</taxon>
        <taxon>Dikarya</taxon>
        <taxon>Ascomycota</taxon>
        <taxon>Pezizomycotina</taxon>
        <taxon>Leotiomycetes</taxon>
        <taxon>Leotiomycetes incertae sedis</taxon>
        <taxon>Myxotrichaceae</taxon>
        <taxon>Oidiodendron</taxon>
    </lineage>
</organism>
<evidence type="ECO:0000256" key="1">
    <source>
        <dbReference type="ARBA" id="ARBA00022737"/>
    </source>
</evidence>
<dbReference type="HOGENOM" id="CLU_1713832_0_0_1"/>
<dbReference type="PROSITE" id="PS50297">
    <property type="entry name" value="ANK_REP_REGION"/>
    <property type="match status" value="2"/>
</dbReference>
<keyword evidence="5" id="KW-1185">Reference proteome</keyword>
<dbReference type="SMART" id="SM00248">
    <property type="entry name" value="ANK"/>
    <property type="match status" value="3"/>
</dbReference>
<dbReference type="SUPFAM" id="SSF48403">
    <property type="entry name" value="Ankyrin repeat"/>
    <property type="match status" value="1"/>
</dbReference>
<reference evidence="4 5" key="1">
    <citation type="submission" date="2014-04" db="EMBL/GenBank/DDBJ databases">
        <authorList>
            <consortium name="DOE Joint Genome Institute"/>
            <person name="Kuo A."/>
            <person name="Martino E."/>
            <person name="Perotto S."/>
            <person name="Kohler A."/>
            <person name="Nagy L.G."/>
            <person name="Floudas D."/>
            <person name="Copeland A."/>
            <person name="Barry K.W."/>
            <person name="Cichocki N."/>
            <person name="Veneault-Fourrey C."/>
            <person name="LaButti K."/>
            <person name="Lindquist E.A."/>
            <person name="Lipzen A."/>
            <person name="Lundell T."/>
            <person name="Morin E."/>
            <person name="Murat C."/>
            <person name="Sun H."/>
            <person name="Tunlid A."/>
            <person name="Henrissat B."/>
            <person name="Grigoriev I.V."/>
            <person name="Hibbett D.S."/>
            <person name="Martin F."/>
            <person name="Nordberg H.P."/>
            <person name="Cantor M.N."/>
            <person name="Hua S.X."/>
        </authorList>
    </citation>
    <scope>NUCLEOTIDE SEQUENCE [LARGE SCALE GENOMIC DNA]</scope>
    <source>
        <strain evidence="4 5">Zn</strain>
    </source>
</reference>
<reference evidence="5" key="2">
    <citation type="submission" date="2015-01" db="EMBL/GenBank/DDBJ databases">
        <title>Evolutionary Origins and Diversification of the Mycorrhizal Mutualists.</title>
        <authorList>
            <consortium name="DOE Joint Genome Institute"/>
            <consortium name="Mycorrhizal Genomics Consortium"/>
            <person name="Kohler A."/>
            <person name="Kuo A."/>
            <person name="Nagy L.G."/>
            <person name="Floudas D."/>
            <person name="Copeland A."/>
            <person name="Barry K.W."/>
            <person name="Cichocki N."/>
            <person name="Veneault-Fourrey C."/>
            <person name="LaButti K."/>
            <person name="Lindquist E.A."/>
            <person name="Lipzen A."/>
            <person name="Lundell T."/>
            <person name="Morin E."/>
            <person name="Murat C."/>
            <person name="Riley R."/>
            <person name="Ohm R."/>
            <person name="Sun H."/>
            <person name="Tunlid A."/>
            <person name="Henrissat B."/>
            <person name="Grigoriev I.V."/>
            <person name="Hibbett D.S."/>
            <person name="Martin F."/>
        </authorList>
    </citation>
    <scope>NUCLEOTIDE SEQUENCE [LARGE SCALE GENOMIC DNA]</scope>
    <source>
        <strain evidence="5">Zn</strain>
    </source>
</reference>
<protein>
    <submittedName>
        <fullName evidence="4">Uncharacterized protein</fullName>
    </submittedName>
</protein>
<dbReference type="PANTHER" id="PTHR24198">
    <property type="entry name" value="ANKYRIN REPEAT AND PROTEIN KINASE DOMAIN-CONTAINING PROTEIN"/>
    <property type="match status" value="1"/>
</dbReference>
<gene>
    <name evidence="4" type="ORF">OIDMADRAFT_59852</name>
</gene>
<accession>A0A0C3GVQ8</accession>
<dbReference type="Proteomes" id="UP000054321">
    <property type="component" value="Unassembled WGS sequence"/>
</dbReference>
<dbReference type="PROSITE" id="PS50088">
    <property type="entry name" value="ANK_REPEAT"/>
    <property type="match status" value="3"/>
</dbReference>